<comment type="caution">
    <text evidence="2">The sequence shown here is derived from an EMBL/GenBank/DDBJ whole genome shotgun (WGS) entry which is preliminary data.</text>
</comment>
<gene>
    <name evidence="2" type="ORF">FJZ00_07995</name>
</gene>
<dbReference type="AlphaFoldDB" id="A0A937X668"/>
<dbReference type="InterPro" id="IPR007138">
    <property type="entry name" value="ABM_dom"/>
</dbReference>
<proteinExistence type="predicted"/>
<evidence type="ECO:0000259" key="1">
    <source>
        <dbReference type="PROSITE" id="PS51725"/>
    </source>
</evidence>
<feature type="non-terminal residue" evidence="2">
    <location>
        <position position="1"/>
    </location>
</feature>
<keyword evidence="2" id="KW-0560">Oxidoreductase</keyword>
<dbReference type="Gene3D" id="3.30.70.100">
    <property type="match status" value="1"/>
</dbReference>
<reference evidence="2 3" key="1">
    <citation type="submission" date="2019-03" db="EMBL/GenBank/DDBJ databases">
        <title>Lake Tanganyika Metagenome-Assembled Genomes (MAGs).</title>
        <authorList>
            <person name="Tran P."/>
        </authorList>
    </citation>
    <scope>NUCLEOTIDE SEQUENCE [LARGE SCALE GENOMIC DNA]</scope>
    <source>
        <strain evidence="2">K_DeepCast_65m_m2_236</strain>
    </source>
</reference>
<dbReference type="Proteomes" id="UP000703893">
    <property type="component" value="Unassembled WGS sequence"/>
</dbReference>
<dbReference type="InterPro" id="IPR011008">
    <property type="entry name" value="Dimeric_a/b-barrel"/>
</dbReference>
<dbReference type="EMBL" id="VGJX01000434">
    <property type="protein sequence ID" value="MBM3275080.1"/>
    <property type="molecule type" value="Genomic_DNA"/>
</dbReference>
<dbReference type="PANTHER" id="PTHR33336:SF1">
    <property type="entry name" value="(4S)-4-HYDROXY-5-PHOSPHONOOXYPENTANE-2,3-DIONE ISOMERASE"/>
    <property type="match status" value="1"/>
</dbReference>
<protein>
    <submittedName>
        <fullName evidence="2">Antibiotic biosynthesis monooxygenase</fullName>
    </submittedName>
</protein>
<organism evidence="2 3">
    <name type="scientific">Candidatus Tanganyikabacteria bacterium</name>
    <dbReference type="NCBI Taxonomy" id="2961651"/>
    <lineage>
        <taxon>Bacteria</taxon>
        <taxon>Bacillati</taxon>
        <taxon>Candidatus Sericytochromatia</taxon>
        <taxon>Candidatus Tanganyikabacteria</taxon>
    </lineage>
</organism>
<sequence length="87" mass="10098">FIAAMVEDARCSVEREPGCVRFDIIQDAGDPNRIWVYEVYKDEQAFEHHMTTPHFLTWKETVKDWRTDGPKGALRGSSVIWPEAGRF</sequence>
<dbReference type="SUPFAM" id="SSF54909">
    <property type="entry name" value="Dimeric alpha+beta barrel"/>
    <property type="match status" value="1"/>
</dbReference>
<dbReference type="GO" id="GO:0004497">
    <property type="term" value="F:monooxygenase activity"/>
    <property type="evidence" value="ECO:0007669"/>
    <property type="project" value="UniProtKB-KW"/>
</dbReference>
<accession>A0A937X668</accession>
<name>A0A937X668_9BACT</name>
<feature type="domain" description="ABM" evidence="1">
    <location>
        <begin position="1"/>
        <end position="74"/>
    </location>
</feature>
<keyword evidence="2" id="KW-0503">Monooxygenase</keyword>
<dbReference type="GO" id="GO:0005829">
    <property type="term" value="C:cytosol"/>
    <property type="evidence" value="ECO:0007669"/>
    <property type="project" value="TreeGrafter"/>
</dbReference>
<dbReference type="PROSITE" id="PS51725">
    <property type="entry name" value="ABM"/>
    <property type="match status" value="1"/>
</dbReference>
<dbReference type="PANTHER" id="PTHR33336">
    <property type="entry name" value="QUINOL MONOOXYGENASE YGIN-RELATED"/>
    <property type="match status" value="1"/>
</dbReference>
<evidence type="ECO:0000313" key="3">
    <source>
        <dbReference type="Proteomes" id="UP000703893"/>
    </source>
</evidence>
<dbReference type="InterPro" id="IPR050744">
    <property type="entry name" value="AI-2_Isomerase_LsrG"/>
</dbReference>
<dbReference type="Pfam" id="PF03992">
    <property type="entry name" value="ABM"/>
    <property type="match status" value="1"/>
</dbReference>
<evidence type="ECO:0000313" key="2">
    <source>
        <dbReference type="EMBL" id="MBM3275080.1"/>
    </source>
</evidence>